<dbReference type="Pfam" id="PF08381">
    <property type="entry name" value="BRX"/>
    <property type="match status" value="1"/>
</dbReference>
<sequence>MGEEEEGRSRYGGKWIPQEVGDGEDEIVLLEDEGEPREWMAQVELVVHITFSSLPGGAGNDLKRIRLSRCEVYCLLEMRIATKKVKLSKAYLTITFDTYPPAMS</sequence>
<comment type="similarity">
    <text evidence="2">Belongs to the BRX family.</text>
</comment>
<dbReference type="PANTHER" id="PTHR46058:SF26">
    <property type="entry name" value="PROTEIN BREVIS RADIX-LIKE 1"/>
    <property type="match status" value="1"/>
</dbReference>
<dbReference type="EMBL" id="CP136892">
    <property type="protein sequence ID" value="WOL00543.1"/>
    <property type="molecule type" value="Genomic_DNA"/>
</dbReference>
<evidence type="ECO:0000256" key="1">
    <source>
        <dbReference type="ARBA" id="ARBA00004123"/>
    </source>
</evidence>
<protein>
    <submittedName>
        <fullName evidence="5">Protein BREVIS RADIX-like</fullName>
    </submittedName>
</protein>
<evidence type="ECO:0000313" key="5">
    <source>
        <dbReference type="EMBL" id="WOL00543.1"/>
    </source>
</evidence>
<dbReference type="PROSITE" id="PS51514">
    <property type="entry name" value="BRX"/>
    <property type="match status" value="1"/>
</dbReference>
<dbReference type="InterPro" id="IPR013591">
    <property type="entry name" value="Brevis_radix_dom"/>
</dbReference>
<dbReference type="PANTHER" id="PTHR46058">
    <property type="entry name" value="PROTEIN BREVIS RADIX-LIKE 1"/>
    <property type="match status" value="1"/>
</dbReference>
<keyword evidence="6" id="KW-1185">Reference proteome</keyword>
<organism evidence="5 6">
    <name type="scientific">Canna indica</name>
    <name type="common">Indian-shot</name>
    <dbReference type="NCBI Taxonomy" id="4628"/>
    <lineage>
        <taxon>Eukaryota</taxon>
        <taxon>Viridiplantae</taxon>
        <taxon>Streptophyta</taxon>
        <taxon>Embryophyta</taxon>
        <taxon>Tracheophyta</taxon>
        <taxon>Spermatophyta</taxon>
        <taxon>Magnoliopsida</taxon>
        <taxon>Liliopsida</taxon>
        <taxon>Zingiberales</taxon>
        <taxon>Cannaceae</taxon>
        <taxon>Canna</taxon>
    </lineage>
</organism>
<reference evidence="5 6" key="1">
    <citation type="submission" date="2023-10" db="EMBL/GenBank/DDBJ databases">
        <title>Chromosome-scale genome assembly provides insights into flower coloration mechanisms of Canna indica.</title>
        <authorList>
            <person name="Li C."/>
        </authorList>
    </citation>
    <scope>NUCLEOTIDE SEQUENCE [LARGE SCALE GENOMIC DNA]</scope>
    <source>
        <tissue evidence="5">Flower</tissue>
    </source>
</reference>
<proteinExistence type="inferred from homology"/>
<evidence type="ECO:0000313" key="6">
    <source>
        <dbReference type="Proteomes" id="UP001327560"/>
    </source>
</evidence>
<accession>A0AAQ3K254</accession>
<dbReference type="Proteomes" id="UP001327560">
    <property type="component" value="Chromosome 3"/>
</dbReference>
<dbReference type="AlphaFoldDB" id="A0AAQ3K254"/>
<gene>
    <name evidence="5" type="ORF">Cni_G09256</name>
</gene>
<dbReference type="GO" id="GO:0005634">
    <property type="term" value="C:nucleus"/>
    <property type="evidence" value="ECO:0007669"/>
    <property type="project" value="UniProtKB-SubCell"/>
</dbReference>
<evidence type="ECO:0000256" key="2">
    <source>
        <dbReference type="ARBA" id="ARBA00009057"/>
    </source>
</evidence>
<comment type="subcellular location">
    <subcellularLocation>
        <location evidence="1">Nucleus</location>
    </subcellularLocation>
</comment>
<evidence type="ECO:0000256" key="3">
    <source>
        <dbReference type="ARBA" id="ARBA00023242"/>
    </source>
</evidence>
<feature type="domain" description="BRX" evidence="4">
    <location>
        <begin position="37"/>
        <end position="92"/>
    </location>
</feature>
<name>A0AAQ3K254_9LILI</name>
<keyword evidence="3" id="KW-0539">Nucleus</keyword>
<dbReference type="InterPro" id="IPR044532">
    <property type="entry name" value="BRX-like"/>
</dbReference>
<evidence type="ECO:0000259" key="4">
    <source>
        <dbReference type="PROSITE" id="PS51514"/>
    </source>
</evidence>